<evidence type="ECO:0000313" key="4">
    <source>
        <dbReference type="Proteomes" id="UP000383932"/>
    </source>
</evidence>
<protein>
    <recommendedName>
        <fullName evidence="2">Cyanovirin-N domain-containing protein</fullName>
    </recommendedName>
</protein>
<organism evidence="3 4">
    <name type="scientific">Ceratobasidium theobromae</name>
    <dbReference type="NCBI Taxonomy" id="1582974"/>
    <lineage>
        <taxon>Eukaryota</taxon>
        <taxon>Fungi</taxon>
        <taxon>Dikarya</taxon>
        <taxon>Basidiomycota</taxon>
        <taxon>Agaricomycotina</taxon>
        <taxon>Agaricomycetes</taxon>
        <taxon>Cantharellales</taxon>
        <taxon>Ceratobasidiaceae</taxon>
        <taxon>Ceratobasidium</taxon>
    </lineage>
</organism>
<evidence type="ECO:0000259" key="2">
    <source>
        <dbReference type="Pfam" id="PF08881"/>
    </source>
</evidence>
<gene>
    <name evidence="3" type="ORF">CTheo_9212</name>
</gene>
<dbReference type="Gene3D" id="2.30.60.10">
    <property type="entry name" value="Cyanovirin-N"/>
    <property type="match status" value="1"/>
</dbReference>
<reference evidence="3 4" key="1">
    <citation type="journal article" date="2019" name="Fungal Biol. Biotechnol.">
        <title>Draft genome sequence of fastidious pathogen Ceratobasidium theobromae, which causes vascular-streak dieback in Theobroma cacao.</title>
        <authorList>
            <person name="Ali S.S."/>
            <person name="Asman A."/>
            <person name="Shao J."/>
            <person name="Firmansyah A.P."/>
            <person name="Susilo A.W."/>
            <person name="Rosmana A."/>
            <person name="McMahon P."/>
            <person name="Junaid M."/>
            <person name="Guest D."/>
            <person name="Kheng T.Y."/>
            <person name="Meinhardt L.W."/>
            <person name="Bailey B.A."/>
        </authorList>
    </citation>
    <scope>NUCLEOTIDE SEQUENCE [LARGE SCALE GENOMIC DNA]</scope>
    <source>
        <strain evidence="3 4">CT2</strain>
    </source>
</reference>
<dbReference type="SUPFAM" id="SSF51322">
    <property type="entry name" value="Cyanovirin-N"/>
    <property type="match status" value="1"/>
</dbReference>
<dbReference type="AlphaFoldDB" id="A0A5N5Q775"/>
<keyword evidence="1" id="KW-0732">Signal</keyword>
<feature type="chain" id="PRO_5024354948" description="Cyanovirin-N domain-containing protein" evidence="1">
    <location>
        <begin position="23"/>
        <end position="74"/>
    </location>
</feature>
<feature type="domain" description="Cyanovirin-N" evidence="2">
    <location>
        <begin position="26"/>
        <end position="71"/>
    </location>
</feature>
<dbReference type="InterPro" id="IPR011058">
    <property type="entry name" value="Cyanovirin-N"/>
</dbReference>
<dbReference type="Pfam" id="PF08881">
    <property type="entry name" value="CVNH"/>
    <property type="match status" value="1"/>
</dbReference>
<comment type="caution">
    <text evidence="3">The sequence shown here is derived from an EMBL/GenBank/DDBJ whole genome shotgun (WGS) entry which is preliminary data.</text>
</comment>
<dbReference type="OrthoDB" id="3068152at2759"/>
<keyword evidence="4" id="KW-1185">Reference proteome</keyword>
<accession>A0A5N5Q775</accession>
<dbReference type="Proteomes" id="UP000383932">
    <property type="component" value="Unassembled WGS sequence"/>
</dbReference>
<name>A0A5N5Q775_9AGAM</name>
<evidence type="ECO:0000256" key="1">
    <source>
        <dbReference type="SAM" id="SignalP"/>
    </source>
</evidence>
<dbReference type="InterPro" id="IPR036673">
    <property type="entry name" value="Cyanovirin-N_sf"/>
</dbReference>
<sequence>MQLTALLTLVGVSFYAAVGVSAAGNFAASCYNIGLLDMTLTAACDDGTGRRLTTYLNLNNCVGNFNGQLKCAKE</sequence>
<dbReference type="EMBL" id="SSOP01001183">
    <property type="protein sequence ID" value="KAB5587353.1"/>
    <property type="molecule type" value="Genomic_DNA"/>
</dbReference>
<feature type="signal peptide" evidence="1">
    <location>
        <begin position="1"/>
        <end position="22"/>
    </location>
</feature>
<evidence type="ECO:0000313" key="3">
    <source>
        <dbReference type="EMBL" id="KAB5587353.1"/>
    </source>
</evidence>
<proteinExistence type="predicted"/>